<proteinExistence type="inferred from homology"/>
<dbReference type="InterPro" id="IPR010131">
    <property type="entry name" value="MdtP/NodT-like"/>
</dbReference>
<dbReference type="GO" id="GO:0015562">
    <property type="term" value="F:efflux transmembrane transporter activity"/>
    <property type="evidence" value="ECO:0007669"/>
    <property type="project" value="InterPro"/>
</dbReference>
<organism evidence="3 4">
    <name type="scientific">Nitrococcus mobilis Nb-231</name>
    <dbReference type="NCBI Taxonomy" id="314278"/>
    <lineage>
        <taxon>Bacteria</taxon>
        <taxon>Pseudomonadati</taxon>
        <taxon>Pseudomonadota</taxon>
        <taxon>Gammaproteobacteria</taxon>
        <taxon>Chromatiales</taxon>
        <taxon>Ectothiorhodospiraceae</taxon>
        <taxon>Nitrococcus</taxon>
    </lineage>
</organism>
<comment type="caution">
    <text evidence="3">The sequence shown here is derived from an EMBL/GenBank/DDBJ whole genome shotgun (WGS) entry which is preliminary data.</text>
</comment>
<feature type="signal peptide" evidence="2">
    <location>
        <begin position="1"/>
        <end position="27"/>
    </location>
</feature>
<evidence type="ECO:0008006" key="5">
    <source>
        <dbReference type="Google" id="ProtNLM"/>
    </source>
</evidence>
<comment type="similarity">
    <text evidence="1">Belongs to the outer membrane factor (OMF) (TC 1.B.17) family.</text>
</comment>
<name>A4BRR2_9GAMM</name>
<gene>
    <name evidence="3" type="ORF">NB231_02663</name>
</gene>
<keyword evidence="4" id="KW-1185">Reference proteome</keyword>
<dbReference type="SUPFAM" id="SSF56954">
    <property type="entry name" value="Outer membrane efflux proteins (OEP)"/>
    <property type="match status" value="1"/>
</dbReference>
<evidence type="ECO:0000313" key="3">
    <source>
        <dbReference type="EMBL" id="EAR21633.1"/>
    </source>
</evidence>
<feature type="chain" id="PRO_5002666716" description="Outer membrane efflux protein" evidence="2">
    <location>
        <begin position="28"/>
        <end position="437"/>
    </location>
</feature>
<dbReference type="STRING" id="314278.NB231_02663"/>
<dbReference type="InterPro" id="IPR003423">
    <property type="entry name" value="OMP_efflux"/>
</dbReference>
<dbReference type="RefSeq" id="WP_004999505.1">
    <property type="nucleotide sequence ID" value="NZ_CH672427.1"/>
</dbReference>
<dbReference type="PANTHER" id="PTHR30203:SF24">
    <property type="entry name" value="BLR4935 PROTEIN"/>
    <property type="match status" value="1"/>
</dbReference>
<dbReference type="PANTHER" id="PTHR30203">
    <property type="entry name" value="OUTER MEMBRANE CATION EFFLUX PROTEIN"/>
    <property type="match status" value="1"/>
</dbReference>
<keyword evidence="2" id="KW-0732">Signal</keyword>
<accession>A4BRR2</accession>
<dbReference type="EMBL" id="AAOF01000007">
    <property type="protein sequence ID" value="EAR21633.1"/>
    <property type="molecule type" value="Genomic_DNA"/>
</dbReference>
<dbReference type="OrthoDB" id="7055511at2"/>
<evidence type="ECO:0000256" key="2">
    <source>
        <dbReference type="SAM" id="SignalP"/>
    </source>
</evidence>
<reference evidence="3" key="1">
    <citation type="submission" date="2006-02" db="EMBL/GenBank/DDBJ databases">
        <authorList>
            <person name="Waterbury J."/>
            <person name="Ferriera S."/>
            <person name="Johnson J."/>
            <person name="Kravitz S."/>
            <person name="Halpern A."/>
            <person name="Remington K."/>
            <person name="Beeson K."/>
            <person name="Tran B."/>
            <person name="Rogers Y.-H."/>
            <person name="Friedman R."/>
            <person name="Venter J.C."/>
        </authorList>
    </citation>
    <scope>NUCLEOTIDE SEQUENCE [LARGE SCALE GENOMIC DNA]</scope>
    <source>
        <strain evidence="3">Nb-231</strain>
    </source>
</reference>
<sequence length="437" mass="47705">MLKLYRRAAVSAVCLATALLLGSQAFASEPKRASLPQPLTLAQAVTQALQYNYGIQAAAARVRERSGEAVHAGRIVPSNPMLRVLAGRRDAPDDISVDIGIRVAQELWTGGKRTLQLGAATARTEAARGELDFLRTSIAARTRRAFLRALLAQEALRTAQRLVELTRAVQNYARRRQKAGEATELEVNITAIGVGRARAERAQARRDRVRARLALASLLAIDPARKIELSGRLHPTELHLPKRAVLVQRSLQRRQDLAAAAQAVFSARKELRLAERQLIPNLTVMGFYRREESTDEIAGVGVSMPLPLLHRYRGEQQAAGARLQAAQIAQNALQLRVRREVLQAIADYRAARTRVAVLSGQMLGAAEENLRLTRIAFQAGKLGAPAITAAEDNLLNVRRTYLDALDELITAGTALERATGGLIHMAQRAKSNNVGSK</sequence>
<dbReference type="HOGENOM" id="CLU_012817_14_4_6"/>
<evidence type="ECO:0000313" key="4">
    <source>
        <dbReference type="Proteomes" id="UP000003374"/>
    </source>
</evidence>
<evidence type="ECO:0000256" key="1">
    <source>
        <dbReference type="ARBA" id="ARBA00007613"/>
    </source>
</evidence>
<dbReference type="Gene3D" id="1.20.1600.10">
    <property type="entry name" value="Outer membrane efflux proteins (OEP)"/>
    <property type="match status" value="1"/>
</dbReference>
<dbReference type="Pfam" id="PF02321">
    <property type="entry name" value="OEP"/>
    <property type="match status" value="2"/>
</dbReference>
<protein>
    <recommendedName>
        <fullName evidence="5">Outer membrane efflux protein</fullName>
    </recommendedName>
</protein>
<dbReference type="AlphaFoldDB" id="A4BRR2"/>
<dbReference type="Proteomes" id="UP000003374">
    <property type="component" value="Unassembled WGS sequence"/>
</dbReference>
<dbReference type="eggNOG" id="COG1538">
    <property type="taxonomic scope" value="Bacteria"/>
</dbReference>